<evidence type="ECO:0000259" key="9">
    <source>
        <dbReference type="PROSITE" id="PS50113"/>
    </source>
</evidence>
<dbReference type="PROSITE" id="PS50113">
    <property type="entry name" value="PAC"/>
    <property type="match status" value="2"/>
</dbReference>
<dbReference type="PROSITE" id="PS50109">
    <property type="entry name" value="HIS_KIN"/>
    <property type="match status" value="1"/>
</dbReference>
<dbReference type="InterPro" id="IPR004358">
    <property type="entry name" value="Sig_transdc_His_kin-like_C"/>
</dbReference>
<dbReference type="GO" id="GO:0005524">
    <property type="term" value="F:ATP binding"/>
    <property type="evidence" value="ECO:0007669"/>
    <property type="project" value="UniProtKB-KW"/>
</dbReference>
<dbReference type="SUPFAM" id="SSF55874">
    <property type="entry name" value="ATPase domain of HSP90 chaperone/DNA topoisomerase II/histidine kinase"/>
    <property type="match status" value="1"/>
</dbReference>
<gene>
    <name evidence="10" type="ORF">ACFQE6_03835</name>
</gene>
<dbReference type="AlphaFoldDB" id="A0ABD5SGP8"/>
<dbReference type="SMART" id="SM00086">
    <property type="entry name" value="PAC"/>
    <property type="match status" value="2"/>
</dbReference>
<dbReference type="InterPro" id="IPR000700">
    <property type="entry name" value="PAS-assoc_C"/>
</dbReference>
<keyword evidence="4" id="KW-0808">Transferase</keyword>
<dbReference type="InterPro" id="IPR036097">
    <property type="entry name" value="HisK_dim/P_sf"/>
</dbReference>
<dbReference type="Pfam" id="PF08447">
    <property type="entry name" value="PAS_3"/>
    <property type="match status" value="2"/>
</dbReference>
<dbReference type="SMART" id="SM00387">
    <property type="entry name" value="HATPase_c"/>
    <property type="match status" value="1"/>
</dbReference>
<dbReference type="GO" id="GO:0004673">
    <property type="term" value="F:protein histidine kinase activity"/>
    <property type="evidence" value="ECO:0007669"/>
    <property type="project" value="UniProtKB-EC"/>
</dbReference>
<dbReference type="SUPFAM" id="SSF47384">
    <property type="entry name" value="Homodimeric domain of signal transducing histidine kinase"/>
    <property type="match status" value="1"/>
</dbReference>
<protein>
    <recommendedName>
        <fullName evidence="2">histidine kinase</fullName>
        <ecNumber evidence="2">2.7.13.3</ecNumber>
    </recommendedName>
</protein>
<dbReference type="FunFam" id="3.30.565.10:FF:000006">
    <property type="entry name" value="Sensor histidine kinase WalK"/>
    <property type="match status" value="1"/>
</dbReference>
<comment type="catalytic activity">
    <reaction evidence="1">
        <text>ATP + protein L-histidine = ADP + protein N-phospho-L-histidine.</text>
        <dbReference type="EC" id="2.7.13.3"/>
    </reaction>
</comment>
<proteinExistence type="predicted"/>
<dbReference type="Proteomes" id="UP001596383">
    <property type="component" value="Unassembled WGS sequence"/>
</dbReference>
<organism evidence="10 11">
    <name type="scientific">Natrinema soli</name>
    <dbReference type="NCBI Taxonomy" id="1930624"/>
    <lineage>
        <taxon>Archaea</taxon>
        <taxon>Methanobacteriati</taxon>
        <taxon>Methanobacteriota</taxon>
        <taxon>Stenosarchaea group</taxon>
        <taxon>Halobacteria</taxon>
        <taxon>Halobacteriales</taxon>
        <taxon>Natrialbaceae</taxon>
        <taxon>Natrinema</taxon>
    </lineage>
</organism>
<name>A0ABD5SGP8_9EURY</name>
<dbReference type="Gene3D" id="2.10.70.100">
    <property type="match status" value="2"/>
</dbReference>
<dbReference type="InterPro" id="IPR052162">
    <property type="entry name" value="Sensor_kinase/Photoreceptor"/>
</dbReference>
<evidence type="ECO:0000313" key="10">
    <source>
        <dbReference type="EMBL" id="MFC6764207.1"/>
    </source>
</evidence>
<dbReference type="NCBIfam" id="TIGR00229">
    <property type="entry name" value="sensory_box"/>
    <property type="match status" value="2"/>
</dbReference>
<dbReference type="SMART" id="SM00091">
    <property type="entry name" value="PAS"/>
    <property type="match status" value="2"/>
</dbReference>
<dbReference type="PANTHER" id="PTHR43304:SF1">
    <property type="entry name" value="PAC DOMAIN-CONTAINING PROTEIN"/>
    <property type="match status" value="1"/>
</dbReference>
<feature type="domain" description="PAC" evidence="9">
    <location>
        <begin position="128"/>
        <end position="179"/>
    </location>
</feature>
<dbReference type="PANTHER" id="PTHR43304">
    <property type="entry name" value="PHYTOCHROME-LIKE PROTEIN CPH1"/>
    <property type="match status" value="1"/>
</dbReference>
<dbReference type="InterPro" id="IPR036890">
    <property type="entry name" value="HATPase_C_sf"/>
</dbReference>
<keyword evidence="6" id="KW-0175">Coiled coil</keyword>
<evidence type="ECO:0000256" key="2">
    <source>
        <dbReference type="ARBA" id="ARBA00012438"/>
    </source>
</evidence>
<dbReference type="Pfam" id="PF02518">
    <property type="entry name" value="HATPase_c"/>
    <property type="match status" value="1"/>
</dbReference>
<dbReference type="CDD" id="cd00082">
    <property type="entry name" value="HisKA"/>
    <property type="match status" value="1"/>
</dbReference>
<dbReference type="Gene3D" id="3.30.450.20">
    <property type="entry name" value="PAS domain"/>
    <property type="match status" value="2"/>
</dbReference>
<dbReference type="Pfam" id="PF00512">
    <property type="entry name" value="HisKA"/>
    <property type="match status" value="1"/>
</dbReference>
<evidence type="ECO:0000256" key="5">
    <source>
        <dbReference type="ARBA" id="ARBA00022777"/>
    </source>
</evidence>
<dbReference type="InterPro" id="IPR000014">
    <property type="entry name" value="PAS"/>
</dbReference>
<feature type="coiled-coil region" evidence="6">
    <location>
        <begin position="163"/>
        <end position="190"/>
    </location>
</feature>
<dbReference type="EMBL" id="JBHSWV010000059">
    <property type="protein sequence ID" value="MFC6764207.1"/>
    <property type="molecule type" value="Genomic_DNA"/>
</dbReference>
<dbReference type="Gene3D" id="3.30.565.10">
    <property type="entry name" value="Histidine kinase-like ATPase, C-terminal domain"/>
    <property type="match status" value="1"/>
</dbReference>
<evidence type="ECO:0000256" key="3">
    <source>
        <dbReference type="ARBA" id="ARBA00022553"/>
    </source>
</evidence>
<dbReference type="CDD" id="cd00130">
    <property type="entry name" value="PAS"/>
    <property type="match status" value="2"/>
</dbReference>
<dbReference type="InterPro" id="IPR005467">
    <property type="entry name" value="His_kinase_dom"/>
</dbReference>
<keyword evidence="10" id="KW-0067">ATP-binding</keyword>
<evidence type="ECO:0000256" key="4">
    <source>
        <dbReference type="ARBA" id="ARBA00022679"/>
    </source>
</evidence>
<sequence length="524" mass="59513">MIGLLTLYHLQPAASISTLGRTILIISAFVLVPSFAGGLNDARAKSHAFVLERTVDLLHQSERIANVGGWEIDPDTMEVYWTQHLFEILERPWDEEPPLDEALEVYHENDRPIIKNAIEAALEDGEPFDVEVRFQTPAGEVRWLRVQGVPKTVGDNVVSLRGAAQDITERKEHEQELQRIQERMEFALNATDAVVWDWNVESNEASFYPSAESLYGTTVKNWEGFIEVIHPEDKERVQQTIEQSLETGEPKHEEIRIVRDGETRWIEAPGHPVEADDGSKRMIGVARDITDRKTYERRLEESNERLEQFAYAASHDLQEPLRMVSSYLQLIESRADDELTEETEEFLEFAIDGADRMRDMIDGLLAYSRVETQGEPFEPVDLDEVVADVRDNLEMRIVESDAEVEVDELPCVLGDENQLRQLFQNLLSNAIEYSGDEPPQVLISAERNSSMWKVSVQDEGIGIEPDHQGQIFEVFQRLHSQNDHKGSGIGLALCERIVERHGGEIWVDSEPGEGSIFSFTLPAV</sequence>
<keyword evidence="3" id="KW-0597">Phosphoprotein</keyword>
<dbReference type="EC" id="2.7.13.3" evidence="2"/>
<evidence type="ECO:0000259" key="8">
    <source>
        <dbReference type="PROSITE" id="PS50112"/>
    </source>
</evidence>
<dbReference type="SMART" id="SM00388">
    <property type="entry name" value="HisKA"/>
    <property type="match status" value="1"/>
</dbReference>
<comment type="caution">
    <text evidence="10">The sequence shown here is derived from an EMBL/GenBank/DDBJ whole genome shotgun (WGS) entry which is preliminary data.</text>
</comment>
<feature type="domain" description="PAS" evidence="8">
    <location>
        <begin position="210"/>
        <end position="248"/>
    </location>
</feature>
<accession>A0ABD5SGP8</accession>
<dbReference type="InterPro" id="IPR035965">
    <property type="entry name" value="PAS-like_dom_sf"/>
</dbReference>
<dbReference type="InterPro" id="IPR003661">
    <property type="entry name" value="HisK_dim/P_dom"/>
</dbReference>
<reference evidence="10 11" key="1">
    <citation type="journal article" date="2019" name="Int. J. Syst. Evol. Microbiol.">
        <title>The Global Catalogue of Microorganisms (GCM) 10K type strain sequencing project: providing services to taxonomists for standard genome sequencing and annotation.</title>
        <authorList>
            <consortium name="The Broad Institute Genomics Platform"/>
            <consortium name="The Broad Institute Genome Sequencing Center for Infectious Disease"/>
            <person name="Wu L."/>
            <person name="Ma J."/>
        </authorList>
    </citation>
    <scope>NUCLEOTIDE SEQUENCE [LARGE SCALE GENOMIC DNA]</scope>
    <source>
        <strain evidence="10 11">LMG 29247</strain>
    </source>
</reference>
<dbReference type="PRINTS" id="PR00344">
    <property type="entry name" value="BCTRLSENSOR"/>
</dbReference>
<dbReference type="InterPro" id="IPR013655">
    <property type="entry name" value="PAS_fold_3"/>
</dbReference>
<dbReference type="PROSITE" id="PS50112">
    <property type="entry name" value="PAS"/>
    <property type="match status" value="1"/>
</dbReference>
<evidence type="ECO:0000313" key="11">
    <source>
        <dbReference type="Proteomes" id="UP001596383"/>
    </source>
</evidence>
<evidence type="ECO:0000256" key="6">
    <source>
        <dbReference type="SAM" id="Coils"/>
    </source>
</evidence>
<dbReference type="InterPro" id="IPR001610">
    <property type="entry name" value="PAC"/>
</dbReference>
<evidence type="ECO:0000256" key="1">
    <source>
        <dbReference type="ARBA" id="ARBA00000085"/>
    </source>
</evidence>
<dbReference type="InterPro" id="IPR003594">
    <property type="entry name" value="HATPase_dom"/>
</dbReference>
<evidence type="ECO:0000259" key="7">
    <source>
        <dbReference type="PROSITE" id="PS50109"/>
    </source>
</evidence>
<dbReference type="SUPFAM" id="SSF55785">
    <property type="entry name" value="PYP-like sensor domain (PAS domain)"/>
    <property type="match status" value="2"/>
</dbReference>
<keyword evidence="10" id="KW-0547">Nucleotide-binding</keyword>
<dbReference type="RefSeq" id="WP_273737290.1">
    <property type="nucleotide sequence ID" value="NZ_JAQIVI010000059.1"/>
</dbReference>
<feature type="domain" description="PAC" evidence="9">
    <location>
        <begin position="246"/>
        <end position="301"/>
    </location>
</feature>
<keyword evidence="5" id="KW-0418">Kinase</keyword>
<dbReference type="Gene3D" id="1.10.287.130">
    <property type="match status" value="1"/>
</dbReference>
<keyword evidence="11" id="KW-1185">Reference proteome</keyword>
<feature type="domain" description="Histidine kinase" evidence="7">
    <location>
        <begin position="312"/>
        <end position="524"/>
    </location>
</feature>